<accession>A0ABP9MG71</accession>
<dbReference type="PANTHER" id="PTHR12302:SF3">
    <property type="entry name" value="SERINE_THREONINE-PROTEIN KINASE 31"/>
    <property type="match status" value="1"/>
</dbReference>
<feature type="domain" description="TNase-like" evidence="4">
    <location>
        <begin position="38"/>
        <end position="161"/>
    </location>
</feature>
<dbReference type="SMART" id="SM00318">
    <property type="entry name" value="SNc"/>
    <property type="match status" value="1"/>
</dbReference>
<dbReference type="Proteomes" id="UP001500631">
    <property type="component" value="Unassembled WGS sequence"/>
</dbReference>
<dbReference type="InterPro" id="IPR016071">
    <property type="entry name" value="Staphylococal_nuclease_OB-fold"/>
</dbReference>
<keyword evidence="3" id="KW-0378">Hydrolase</keyword>
<evidence type="ECO:0000313" key="6">
    <source>
        <dbReference type="Proteomes" id="UP001500631"/>
    </source>
</evidence>
<evidence type="ECO:0000256" key="3">
    <source>
        <dbReference type="ARBA" id="ARBA00022801"/>
    </source>
</evidence>
<keyword evidence="2" id="KW-0255">Endonuclease</keyword>
<keyword evidence="1" id="KW-0540">Nuclease</keyword>
<organism evidence="5 6">
    <name type="scientific">Wohlfahrtiimonas larvae</name>
    <dbReference type="NCBI Taxonomy" id="1157986"/>
    <lineage>
        <taxon>Bacteria</taxon>
        <taxon>Pseudomonadati</taxon>
        <taxon>Pseudomonadota</taxon>
        <taxon>Gammaproteobacteria</taxon>
        <taxon>Cardiobacteriales</taxon>
        <taxon>Ignatzschineriaceae</taxon>
        <taxon>Wohlfahrtiimonas</taxon>
    </lineage>
</organism>
<sequence length="164" mass="18849">MIGLCIGLFCIATLYKTPQSRYDQSSFSYYPIELMCDVIKIIDGDTLLLQCPNVTGNIKKTLRMIRLWGIDAPERKQGEWGNHATKMLKNLIGKNRLIKVQIIEQDRYQRMVGKLYLNDLDIGLEMVKQGVVSVYHHYNHDEVYINAEKKARISRLGIWSVSGA</sequence>
<evidence type="ECO:0000313" key="5">
    <source>
        <dbReference type="EMBL" id="GAA5093667.1"/>
    </source>
</evidence>
<evidence type="ECO:0000259" key="4">
    <source>
        <dbReference type="PROSITE" id="PS50830"/>
    </source>
</evidence>
<dbReference type="EMBL" id="BAABKE010000001">
    <property type="protein sequence ID" value="GAA5093667.1"/>
    <property type="molecule type" value="Genomic_DNA"/>
</dbReference>
<dbReference type="Pfam" id="PF00565">
    <property type="entry name" value="SNase"/>
    <property type="match status" value="1"/>
</dbReference>
<protein>
    <recommendedName>
        <fullName evidence="4">TNase-like domain-containing protein</fullName>
    </recommendedName>
</protein>
<evidence type="ECO:0000256" key="2">
    <source>
        <dbReference type="ARBA" id="ARBA00022759"/>
    </source>
</evidence>
<dbReference type="PANTHER" id="PTHR12302">
    <property type="entry name" value="EBNA2 BINDING PROTEIN P100"/>
    <property type="match status" value="1"/>
</dbReference>
<dbReference type="RefSeq" id="WP_077926002.1">
    <property type="nucleotide sequence ID" value="NZ_BAABKE010000001.1"/>
</dbReference>
<gene>
    <name evidence="5" type="ORF">GCM10023338_01040</name>
</gene>
<proteinExistence type="predicted"/>
<dbReference type="Gene3D" id="2.40.50.90">
    <property type="match status" value="1"/>
</dbReference>
<comment type="caution">
    <text evidence="5">The sequence shown here is derived from an EMBL/GenBank/DDBJ whole genome shotgun (WGS) entry which is preliminary data.</text>
</comment>
<dbReference type="SUPFAM" id="SSF50199">
    <property type="entry name" value="Staphylococcal nuclease"/>
    <property type="match status" value="1"/>
</dbReference>
<name>A0ABP9MG71_9GAMM</name>
<reference evidence="6" key="1">
    <citation type="journal article" date="2019" name="Int. J. Syst. Evol. Microbiol.">
        <title>The Global Catalogue of Microorganisms (GCM) 10K type strain sequencing project: providing services to taxonomists for standard genome sequencing and annotation.</title>
        <authorList>
            <consortium name="The Broad Institute Genomics Platform"/>
            <consortium name="The Broad Institute Genome Sequencing Center for Infectious Disease"/>
            <person name="Wu L."/>
            <person name="Ma J."/>
        </authorList>
    </citation>
    <scope>NUCLEOTIDE SEQUENCE [LARGE SCALE GENOMIC DNA]</scope>
    <source>
        <strain evidence="6">JCM 18424</strain>
    </source>
</reference>
<keyword evidence="6" id="KW-1185">Reference proteome</keyword>
<dbReference type="PROSITE" id="PS50830">
    <property type="entry name" value="TNASE_3"/>
    <property type="match status" value="1"/>
</dbReference>
<dbReference type="InterPro" id="IPR035437">
    <property type="entry name" value="SNase_OB-fold_sf"/>
</dbReference>
<evidence type="ECO:0000256" key="1">
    <source>
        <dbReference type="ARBA" id="ARBA00022722"/>
    </source>
</evidence>